<proteinExistence type="predicted"/>
<dbReference type="EMBL" id="VSSQ01006947">
    <property type="protein sequence ID" value="MPM34353.1"/>
    <property type="molecule type" value="Genomic_DNA"/>
</dbReference>
<organism evidence="1">
    <name type="scientific">bioreactor metagenome</name>
    <dbReference type="NCBI Taxonomy" id="1076179"/>
    <lineage>
        <taxon>unclassified sequences</taxon>
        <taxon>metagenomes</taxon>
        <taxon>ecological metagenomes</taxon>
    </lineage>
</organism>
<accession>A0A644Z6K8</accession>
<dbReference type="AlphaFoldDB" id="A0A644Z6K8"/>
<name>A0A644Z6K8_9ZZZZ</name>
<gene>
    <name evidence="1" type="ORF">SDC9_80935</name>
</gene>
<comment type="caution">
    <text evidence="1">The sequence shown here is derived from an EMBL/GenBank/DDBJ whole genome shotgun (WGS) entry which is preliminary data.</text>
</comment>
<sequence>MVLVGIVIPIAHCLGDRIPDHRCQWISAAARGHIQSGDLDFALDGLVSWGHHGLVDCEFGLGHIADIET</sequence>
<evidence type="ECO:0000313" key="1">
    <source>
        <dbReference type="EMBL" id="MPM34353.1"/>
    </source>
</evidence>
<reference evidence="1" key="1">
    <citation type="submission" date="2019-08" db="EMBL/GenBank/DDBJ databases">
        <authorList>
            <person name="Kucharzyk K."/>
            <person name="Murdoch R.W."/>
            <person name="Higgins S."/>
            <person name="Loffler F."/>
        </authorList>
    </citation>
    <scope>NUCLEOTIDE SEQUENCE</scope>
</reference>
<protein>
    <submittedName>
        <fullName evidence="1">Uncharacterized protein</fullName>
    </submittedName>
</protein>